<keyword evidence="4 5" id="KW-0472">Membrane</keyword>
<protein>
    <submittedName>
        <fullName evidence="7">DMT family transporter</fullName>
    </submittedName>
</protein>
<gene>
    <name evidence="7" type="ORF">FHK82_13500</name>
</gene>
<dbReference type="Proteomes" id="UP000317355">
    <property type="component" value="Unassembled WGS sequence"/>
</dbReference>
<feature type="transmembrane region" description="Helical" evidence="5">
    <location>
        <begin position="65"/>
        <end position="81"/>
    </location>
</feature>
<feature type="transmembrane region" description="Helical" evidence="5">
    <location>
        <begin position="24"/>
        <end position="45"/>
    </location>
</feature>
<comment type="subcellular location">
    <subcellularLocation>
        <location evidence="1">Membrane</location>
        <topology evidence="1">Multi-pass membrane protein</topology>
    </subcellularLocation>
</comment>
<feature type="transmembrane region" description="Helical" evidence="5">
    <location>
        <begin position="114"/>
        <end position="132"/>
    </location>
</feature>
<feature type="transmembrane region" description="Helical" evidence="5">
    <location>
        <begin position="168"/>
        <end position="190"/>
    </location>
</feature>
<feature type="transmembrane region" description="Helical" evidence="5">
    <location>
        <begin position="196"/>
        <end position="213"/>
    </location>
</feature>
<proteinExistence type="predicted"/>
<evidence type="ECO:0000256" key="2">
    <source>
        <dbReference type="ARBA" id="ARBA00022692"/>
    </source>
</evidence>
<evidence type="ECO:0000313" key="8">
    <source>
        <dbReference type="Proteomes" id="UP000317355"/>
    </source>
</evidence>
<feature type="transmembrane region" description="Helical" evidence="5">
    <location>
        <begin position="87"/>
        <end position="105"/>
    </location>
</feature>
<evidence type="ECO:0000256" key="4">
    <source>
        <dbReference type="ARBA" id="ARBA00023136"/>
    </source>
</evidence>
<feature type="transmembrane region" description="Helical" evidence="5">
    <location>
        <begin position="250"/>
        <end position="267"/>
    </location>
</feature>
<dbReference type="PANTHER" id="PTHR22911">
    <property type="entry name" value="ACYL-MALONYL CONDENSING ENZYME-RELATED"/>
    <property type="match status" value="1"/>
</dbReference>
<dbReference type="AlphaFoldDB" id="A0A558CUN7"/>
<dbReference type="InterPro" id="IPR000620">
    <property type="entry name" value="EamA_dom"/>
</dbReference>
<reference evidence="7 8" key="1">
    <citation type="submission" date="2019-07" db="EMBL/GenBank/DDBJ databases">
        <title>The pathways for chlorine oxyanion respiration interact through the shared metabolite chlorate.</title>
        <authorList>
            <person name="Barnum T.P."/>
            <person name="Cheng Y."/>
            <person name="Hill K.A."/>
            <person name="Lucas L.N."/>
            <person name="Carlson H.K."/>
            <person name="Coates J.D."/>
        </authorList>
    </citation>
    <scope>NUCLEOTIDE SEQUENCE [LARGE SCALE GENOMIC DNA]</scope>
    <source>
        <strain evidence="7">BK-3</strain>
    </source>
</reference>
<organism evidence="7 8">
    <name type="scientific">Sedimenticola thiotaurini</name>
    <dbReference type="NCBI Taxonomy" id="1543721"/>
    <lineage>
        <taxon>Bacteria</taxon>
        <taxon>Pseudomonadati</taxon>
        <taxon>Pseudomonadota</taxon>
        <taxon>Gammaproteobacteria</taxon>
        <taxon>Chromatiales</taxon>
        <taxon>Sedimenticolaceae</taxon>
        <taxon>Sedimenticola</taxon>
    </lineage>
</organism>
<evidence type="ECO:0000256" key="3">
    <source>
        <dbReference type="ARBA" id="ARBA00022989"/>
    </source>
</evidence>
<evidence type="ECO:0000256" key="1">
    <source>
        <dbReference type="ARBA" id="ARBA00004141"/>
    </source>
</evidence>
<name>A0A558CUN7_9GAMM</name>
<evidence type="ECO:0000256" key="5">
    <source>
        <dbReference type="SAM" id="Phobius"/>
    </source>
</evidence>
<dbReference type="SUPFAM" id="SSF103481">
    <property type="entry name" value="Multidrug resistance efflux transporter EmrE"/>
    <property type="match status" value="2"/>
</dbReference>
<evidence type="ECO:0000313" key="7">
    <source>
        <dbReference type="EMBL" id="TVT52474.1"/>
    </source>
</evidence>
<dbReference type="PANTHER" id="PTHR22911:SF6">
    <property type="entry name" value="SOLUTE CARRIER FAMILY 35 MEMBER G1"/>
    <property type="match status" value="1"/>
</dbReference>
<dbReference type="GO" id="GO:0016020">
    <property type="term" value="C:membrane"/>
    <property type="evidence" value="ECO:0007669"/>
    <property type="project" value="UniProtKB-SubCell"/>
</dbReference>
<dbReference type="InterPro" id="IPR037185">
    <property type="entry name" value="EmrE-like"/>
</dbReference>
<sequence>MHGTLVSFCLMAIGARELSGEVTVYQMLFFRSVIGLLCISAILFFTNKSASIQTERLALHSFRNIFHFAGQFGWFLGIGLLPLAEVFALEFTVPIWTLLVAAIALNEKITARKLAAVFLGITGVLVIVRPGYAMIDPASFIVLGAAICYAIAHTSTKSLSTSESALSILFYMCLIQLPIGFVLSLPSWSWPIGNQWLWLSVVGLTALTAHYCMAKAMLFAEVTTVVTIDFLRLPLIALVGVLLYQEQFEMSLMIGGFLMLMGNFLSLKQAARYSA</sequence>
<dbReference type="EMBL" id="VMRY01000069">
    <property type="protein sequence ID" value="TVT52474.1"/>
    <property type="molecule type" value="Genomic_DNA"/>
</dbReference>
<feature type="transmembrane region" description="Helical" evidence="5">
    <location>
        <begin position="225"/>
        <end position="244"/>
    </location>
</feature>
<feature type="domain" description="EamA" evidence="6">
    <location>
        <begin position="6"/>
        <end position="128"/>
    </location>
</feature>
<accession>A0A558CUN7</accession>
<evidence type="ECO:0000259" key="6">
    <source>
        <dbReference type="Pfam" id="PF00892"/>
    </source>
</evidence>
<keyword evidence="3 5" id="KW-1133">Transmembrane helix</keyword>
<feature type="domain" description="EamA" evidence="6">
    <location>
        <begin position="140"/>
        <end position="266"/>
    </location>
</feature>
<feature type="transmembrane region" description="Helical" evidence="5">
    <location>
        <begin position="138"/>
        <end position="156"/>
    </location>
</feature>
<keyword evidence="2 5" id="KW-0812">Transmembrane</keyword>
<dbReference type="Pfam" id="PF00892">
    <property type="entry name" value="EamA"/>
    <property type="match status" value="2"/>
</dbReference>
<comment type="caution">
    <text evidence="7">The sequence shown here is derived from an EMBL/GenBank/DDBJ whole genome shotgun (WGS) entry which is preliminary data.</text>
</comment>